<dbReference type="AlphaFoldDB" id="A0A0B6ZRM4"/>
<dbReference type="EMBL" id="HACG01024449">
    <property type="protein sequence ID" value="CEK71314.1"/>
    <property type="molecule type" value="Transcribed_RNA"/>
</dbReference>
<dbReference type="InterPro" id="IPR016181">
    <property type="entry name" value="Acyl_CoA_acyltransferase"/>
</dbReference>
<reference evidence="2" key="1">
    <citation type="submission" date="2014-12" db="EMBL/GenBank/DDBJ databases">
        <title>Insight into the proteome of Arion vulgaris.</title>
        <authorList>
            <person name="Aradska J."/>
            <person name="Bulat T."/>
            <person name="Smidak R."/>
            <person name="Sarate P."/>
            <person name="Gangsoo J."/>
            <person name="Sialana F."/>
            <person name="Bilban M."/>
            <person name="Lubec G."/>
        </authorList>
    </citation>
    <scope>NUCLEOTIDE SEQUENCE</scope>
    <source>
        <tissue evidence="2">Skin</tissue>
    </source>
</reference>
<accession>A0A0B6ZRM4</accession>
<dbReference type="InterPro" id="IPR052729">
    <property type="entry name" value="Acyl/Acetyltrans_Enzymes"/>
</dbReference>
<protein>
    <recommendedName>
        <fullName evidence="1">N-acetyltransferase domain-containing protein</fullName>
    </recommendedName>
</protein>
<dbReference type="PANTHER" id="PTHR47237:SF1">
    <property type="entry name" value="SLL0310 PROTEIN"/>
    <property type="match status" value="1"/>
</dbReference>
<dbReference type="PANTHER" id="PTHR47237">
    <property type="entry name" value="SLL0310 PROTEIN"/>
    <property type="match status" value="1"/>
</dbReference>
<dbReference type="Gene3D" id="3.40.630.30">
    <property type="match status" value="1"/>
</dbReference>
<dbReference type="InterPro" id="IPR000182">
    <property type="entry name" value="GNAT_dom"/>
</dbReference>
<organism evidence="2">
    <name type="scientific">Arion vulgaris</name>
    <dbReference type="NCBI Taxonomy" id="1028688"/>
    <lineage>
        <taxon>Eukaryota</taxon>
        <taxon>Metazoa</taxon>
        <taxon>Spiralia</taxon>
        <taxon>Lophotrochozoa</taxon>
        <taxon>Mollusca</taxon>
        <taxon>Gastropoda</taxon>
        <taxon>Heterobranchia</taxon>
        <taxon>Euthyneura</taxon>
        <taxon>Panpulmonata</taxon>
        <taxon>Eupulmonata</taxon>
        <taxon>Stylommatophora</taxon>
        <taxon>Helicina</taxon>
        <taxon>Arionoidea</taxon>
        <taxon>Arionidae</taxon>
        <taxon>Arion</taxon>
    </lineage>
</organism>
<sequence>MANTRCESYTIRTLRPEEVEDTYKLIDKEGWNLTLDKFSALYKTFPNLFFVAATDKDEVAATMSLYPTFKGEYVMGNIVVKDGHRKKGLGRKIMDDVLAMYPEAAVSLTAVPGADQFYINTGFEFTEPQQGHDIFHLILDRGDLDKRLAEMGEGDSTFTLYDPSSYDDLLVYDLEAKGYPNVGYIEMQILCFKVIIAKDSAGRLVGYGVAFVKRNEIVLDGLYADSDSKALGITREILNHFPDRNTMKIQVPSSRLFLSELGHITSSSKYNRYSKGHLKLSPLSKVYNVGDCDFTY</sequence>
<dbReference type="PROSITE" id="PS51186">
    <property type="entry name" value="GNAT"/>
    <property type="match status" value="1"/>
</dbReference>
<dbReference type="Pfam" id="PF13673">
    <property type="entry name" value="Acetyltransf_10"/>
    <property type="match status" value="1"/>
</dbReference>
<dbReference type="SUPFAM" id="SSF55729">
    <property type="entry name" value="Acyl-CoA N-acyltransferases (Nat)"/>
    <property type="match status" value="1"/>
</dbReference>
<dbReference type="GO" id="GO:0016747">
    <property type="term" value="F:acyltransferase activity, transferring groups other than amino-acyl groups"/>
    <property type="evidence" value="ECO:0007669"/>
    <property type="project" value="InterPro"/>
</dbReference>
<evidence type="ECO:0000259" key="1">
    <source>
        <dbReference type="PROSITE" id="PS51186"/>
    </source>
</evidence>
<dbReference type="CDD" id="cd04301">
    <property type="entry name" value="NAT_SF"/>
    <property type="match status" value="1"/>
</dbReference>
<proteinExistence type="predicted"/>
<name>A0A0B6ZRM4_9EUPU</name>
<gene>
    <name evidence="2" type="primary">ORF77829</name>
</gene>
<feature type="domain" description="N-acetyltransferase" evidence="1">
    <location>
        <begin position="9"/>
        <end position="142"/>
    </location>
</feature>
<evidence type="ECO:0000313" key="2">
    <source>
        <dbReference type="EMBL" id="CEK71314.1"/>
    </source>
</evidence>